<evidence type="ECO:0000256" key="2">
    <source>
        <dbReference type="SAM" id="MobiDB-lite"/>
    </source>
</evidence>
<feature type="coiled-coil region" evidence="1">
    <location>
        <begin position="67"/>
        <end position="154"/>
    </location>
</feature>
<keyword evidence="5" id="KW-1185">Reference proteome</keyword>
<dbReference type="AlphaFoldDB" id="A0A076N0L6"/>
<sequence>MTATVTGRAVPDPEVVLRREDERLARRAGDEPLPHHTITAFAAAVRKQIVEPLLARGGAAGAAAADREATQAELTRLRAELATVRGNLDRITATADRERAEHQAAHDRTRRELVDVQQQLSTVVHERDDLQAAAARLQAEAVELANELEHARRAGATVRPHRHLYPMGASGEAFGPCEEPGGGKPYPGTSSAVVRR</sequence>
<dbReference type="STRING" id="1068978.AMETH_6296"/>
<accession>A0A076N0L6</accession>
<evidence type="ECO:0000313" key="3">
    <source>
        <dbReference type="EMBL" id="AIJ26388.1"/>
    </source>
</evidence>
<evidence type="ECO:0000313" key="4">
    <source>
        <dbReference type="EMBL" id="AIJ26447.1"/>
    </source>
</evidence>
<gene>
    <name evidence="3" type="ORF">AMETH_6296</name>
    <name evidence="4" type="ORF">AMETH_6355</name>
</gene>
<dbReference type="OrthoDB" id="9778880at2"/>
<proteinExistence type="predicted"/>
<dbReference type="Proteomes" id="UP000062973">
    <property type="component" value="Chromosome"/>
</dbReference>
<reference evidence="3 5" key="1">
    <citation type="submission" date="2014-07" db="EMBL/GenBank/DDBJ databases">
        <title>Whole Genome Sequence of the Amycolatopsis methanolica 239.</title>
        <authorList>
            <person name="Tang B."/>
        </authorList>
    </citation>
    <scope>NUCLEOTIDE SEQUENCE [LARGE SCALE GENOMIC DNA]</scope>
    <source>
        <strain evidence="3 5">239</strain>
    </source>
</reference>
<dbReference type="HOGENOM" id="CLU_1387772_0_0_11"/>
<name>A0A076N0L6_AMYME</name>
<feature type="region of interest" description="Disordered" evidence="2">
    <location>
        <begin position="172"/>
        <end position="196"/>
    </location>
</feature>
<evidence type="ECO:0000256" key="1">
    <source>
        <dbReference type="SAM" id="Coils"/>
    </source>
</evidence>
<dbReference type="RefSeq" id="WP_017985222.1">
    <property type="nucleotide sequence ID" value="NZ_AQUL01000001.1"/>
</dbReference>
<dbReference type="KEGG" id="amq:AMETH_6355"/>
<dbReference type="EMBL" id="CP009110">
    <property type="protein sequence ID" value="AIJ26447.1"/>
    <property type="molecule type" value="Genomic_DNA"/>
</dbReference>
<dbReference type="PATRIC" id="fig|1068978.7.peg.6763"/>
<organism evidence="3 5">
    <name type="scientific">Amycolatopsis methanolica 239</name>
    <dbReference type="NCBI Taxonomy" id="1068978"/>
    <lineage>
        <taxon>Bacteria</taxon>
        <taxon>Bacillati</taxon>
        <taxon>Actinomycetota</taxon>
        <taxon>Actinomycetes</taxon>
        <taxon>Pseudonocardiales</taxon>
        <taxon>Pseudonocardiaceae</taxon>
        <taxon>Amycolatopsis</taxon>
        <taxon>Amycolatopsis methanolica group</taxon>
    </lineage>
</organism>
<keyword evidence="1" id="KW-0175">Coiled coil</keyword>
<dbReference type="KEGG" id="amq:AMETH_6296"/>
<evidence type="ECO:0000313" key="5">
    <source>
        <dbReference type="Proteomes" id="UP000062973"/>
    </source>
</evidence>
<dbReference type="EMBL" id="CP009110">
    <property type="protein sequence ID" value="AIJ26388.1"/>
    <property type="molecule type" value="Genomic_DNA"/>
</dbReference>
<protein>
    <submittedName>
        <fullName evidence="3">Uncharacterized protein</fullName>
    </submittedName>
</protein>